<dbReference type="InterPro" id="IPR005170">
    <property type="entry name" value="Transptr-assoc_dom"/>
</dbReference>
<evidence type="ECO:0000313" key="8">
    <source>
        <dbReference type="Proteomes" id="UP000434582"/>
    </source>
</evidence>
<evidence type="ECO:0000256" key="5">
    <source>
        <dbReference type="SAM" id="MobiDB-lite"/>
    </source>
</evidence>
<dbReference type="EMBL" id="WIVE01000008">
    <property type="protein sequence ID" value="MQX35784.1"/>
    <property type="molecule type" value="Genomic_DNA"/>
</dbReference>
<dbReference type="Pfam" id="PF03471">
    <property type="entry name" value="CorC_HlyC"/>
    <property type="match status" value="1"/>
</dbReference>
<dbReference type="InterPro" id="IPR046342">
    <property type="entry name" value="CBS_dom_sf"/>
</dbReference>
<evidence type="ECO:0000256" key="4">
    <source>
        <dbReference type="PROSITE-ProRule" id="PRU00703"/>
    </source>
</evidence>
<dbReference type="FunFam" id="3.10.580.10:FF:000002">
    <property type="entry name" value="Magnesium/cobalt efflux protein CorC"/>
    <property type="match status" value="1"/>
</dbReference>
<organism evidence="7 8">
    <name type="scientific">Roseospira navarrensis</name>
    <dbReference type="NCBI Taxonomy" id="140058"/>
    <lineage>
        <taxon>Bacteria</taxon>
        <taxon>Pseudomonadati</taxon>
        <taxon>Pseudomonadota</taxon>
        <taxon>Alphaproteobacteria</taxon>
        <taxon>Rhodospirillales</taxon>
        <taxon>Rhodospirillaceae</taxon>
        <taxon>Roseospira</taxon>
    </lineage>
</organism>
<gene>
    <name evidence="7" type="ORF">GHC57_04545</name>
</gene>
<dbReference type="GO" id="GO:0050660">
    <property type="term" value="F:flavin adenine dinucleotide binding"/>
    <property type="evidence" value="ECO:0007669"/>
    <property type="project" value="InterPro"/>
</dbReference>
<evidence type="ECO:0000313" key="7">
    <source>
        <dbReference type="EMBL" id="MQX35784.1"/>
    </source>
</evidence>
<dbReference type="Proteomes" id="UP000434582">
    <property type="component" value="Unassembled WGS sequence"/>
</dbReference>
<dbReference type="PANTHER" id="PTHR22777">
    <property type="entry name" value="HEMOLYSIN-RELATED"/>
    <property type="match status" value="1"/>
</dbReference>
<dbReference type="PANTHER" id="PTHR22777:SF27">
    <property type="entry name" value="MAGNESIUM AND COBALT EFFLUX PROTEIN CORC"/>
    <property type="match status" value="1"/>
</dbReference>
<dbReference type="Gene3D" id="3.30.465.10">
    <property type="match status" value="1"/>
</dbReference>
<dbReference type="AlphaFoldDB" id="A0A7X2D209"/>
<sequence>MNDPTSPSSEPGPAPEPERPRNGPVDGDPATGGGDGDGESDGLGDWIRGLFRGRGNGDGSVRDTLEEIIEGRDEAELPIDAHERLLITNILHQRDMTADDIMVPRPDISALSETATLPEIARMMADKGHSRMPVYRESLDDTLGMVHIKDVIPFLHRGEQPDLGALARPVLFVSPSMRVLDLLLEMRLKKTHMALVVDEYGGIDGLVTIEDLVEQIVGEIEDEHDAEVDPELVVQEDGSVVADARFDLEEFEGRYGAILTEDEREETDTLAGLVFRLAGRVPTRGELLVHESGLEFEVMEADPRRIKRLRLRNLPPEIPEGSRAGNGGP</sequence>
<dbReference type="InterPro" id="IPR000644">
    <property type="entry name" value="CBS_dom"/>
</dbReference>
<dbReference type="InterPro" id="IPR036318">
    <property type="entry name" value="FAD-bd_PCMH-like_sf"/>
</dbReference>
<keyword evidence="8" id="KW-1185">Reference proteome</keyword>
<name>A0A7X2D209_9PROT</name>
<dbReference type="SMART" id="SM00116">
    <property type="entry name" value="CBS"/>
    <property type="match status" value="2"/>
</dbReference>
<dbReference type="InterPro" id="IPR016169">
    <property type="entry name" value="FAD-bd_PCMH_sub2"/>
</dbReference>
<keyword evidence="3 4" id="KW-0129">CBS domain</keyword>
<dbReference type="RefSeq" id="WP_153341624.1">
    <property type="nucleotide sequence ID" value="NZ_WIVE01000008.1"/>
</dbReference>
<feature type="domain" description="CBS" evidence="6">
    <location>
        <begin position="166"/>
        <end position="223"/>
    </location>
</feature>
<dbReference type="SUPFAM" id="SSF54631">
    <property type="entry name" value="CBS-domain pair"/>
    <property type="match status" value="1"/>
</dbReference>
<proteinExistence type="inferred from homology"/>
<evidence type="ECO:0000256" key="2">
    <source>
        <dbReference type="ARBA" id="ARBA00022737"/>
    </source>
</evidence>
<dbReference type="SMART" id="SM01091">
    <property type="entry name" value="CorC_HlyC"/>
    <property type="match status" value="1"/>
</dbReference>
<evidence type="ECO:0000256" key="3">
    <source>
        <dbReference type="ARBA" id="ARBA00023122"/>
    </source>
</evidence>
<keyword evidence="2" id="KW-0677">Repeat</keyword>
<protein>
    <submittedName>
        <fullName evidence="7">CBS domain-containing protein</fullName>
    </submittedName>
</protein>
<comment type="similarity">
    <text evidence="1">Belongs to the UPF0053 family. Hemolysin C subfamily.</text>
</comment>
<dbReference type="PROSITE" id="PS51371">
    <property type="entry name" value="CBS"/>
    <property type="match status" value="2"/>
</dbReference>
<reference evidence="7 8" key="1">
    <citation type="submission" date="2019-10" db="EMBL/GenBank/DDBJ databases">
        <title>Draft whole-genome sequence of the purple nonsulfur photosynthetic bacterium Roseospira navarrensis DSM 15114.</title>
        <authorList>
            <person name="Kyndt J.A."/>
            <person name="Meyer T.E."/>
        </authorList>
    </citation>
    <scope>NUCLEOTIDE SEQUENCE [LARGE SCALE GENOMIC DNA]</scope>
    <source>
        <strain evidence="7 8">DSM 15114</strain>
    </source>
</reference>
<dbReference type="InterPro" id="IPR044751">
    <property type="entry name" value="Ion_transp-like_CBS"/>
</dbReference>
<dbReference type="Pfam" id="PF00571">
    <property type="entry name" value="CBS"/>
    <property type="match status" value="2"/>
</dbReference>
<accession>A0A7X2D209</accession>
<evidence type="ECO:0000256" key="1">
    <source>
        <dbReference type="ARBA" id="ARBA00006446"/>
    </source>
</evidence>
<dbReference type="OrthoDB" id="9805314at2"/>
<dbReference type="Gene3D" id="3.10.580.10">
    <property type="entry name" value="CBS-domain"/>
    <property type="match status" value="1"/>
</dbReference>
<dbReference type="GO" id="GO:0005886">
    <property type="term" value="C:plasma membrane"/>
    <property type="evidence" value="ECO:0007669"/>
    <property type="project" value="TreeGrafter"/>
</dbReference>
<feature type="region of interest" description="Disordered" evidence="5">
    <location>
        <begin position="1"/>
        <end position="61"/>
    </location>
</feature>
<evidence type="ECO:0000259" key="6">
    <source>
        <dbReference type="PROSITE" id="PS51371"/>
    </source>
</evidence>
<dbReference type="SUPFAM" id="SSF56176">
    <property type="entry name" value="FAD-binding/transporter-associated domain-like"/>
    <property type="match status" value="1"/>
</dbReference>
<feature type="domain" description="CBS" evidence="6">
    <location>
        <begin position="102"/>
        <end position="163"/>
    </location>
</feature>
<comment type="caution">
    <text evidence="7">The sequence shown here is derived from an EMBL/GenBank/DDBJ whole genome shotgun (WGS) entry which is preliminary data.</text>
</comment>
<dbReference type="CDD" id="cd04590">
    <property type="entry name" value="CBS_pair_CorC_HlyC_assoc"/>
    <property type="match status" value="1"/>
</dbReference>